<accession>A0A975P919</accession>
<dbReference type="AlphaFoldDB" id="A0A975P919"/>
<dbReference type="Proteomes" id="UP000679352">
    <property type="component" value="Chromosome"/>
</dbReference>
<organism evidence="1 2">
    <name type="scientific">Gemmobacter fulvus</name>
    <dbReference type="NCBI Taxonomy" id="2840474"/>
    <lineage>
        <taxon>Bacteria</taxon>
        <taxon>Pseudomonadati</taxon>
        <taxon>Pseudomonadota</taxon>
        <taxon>Alphaproteobacteria</taxon>
        <taxon>Rhodobacterales</taxon>
        <taxon>Paracoccaceae</taxon>
        <taxon>Gemmobacter</taxon>
    </lineage>
</organism>
<keyword evidence="2" id="KW-1185">Reference proteome</keyword>
<dbReference type="KEGG" id="gfu:KM031_03335"/>
<dbReference type="InterPro" id="IPR012863">
    <property type="entry name" value="DUF1636"/>
</dbReference>
<evidence type="ECO:0000313" key="2">
    <source>
        <dbReference type="Proteomes" id="UP000679352"/>
    </source>
</evidence>
<protein>
    <submittedName>
        <fullName evidence="1">DUF1636 domain-containing protein</fullName>
    </submittedName>
</protein>
<gene>
    <name evidence="1" type="ORF">KM031_03335</name>
</gene>
<dbReference type="Pfam" id="PF07845">
    <property type="entry name" value="DUF1636"/>
    <property type="match status" value="1"/>
</dbReference>
<sequence length="105" mass="10861">MKITLCTSCPLGRSGFATPLGAALDQAGIAAQIATVDCMSGCTRASTLAFRAPGKTAYLFGDLTEADLPDLLTFARLYAASPDGTLTDARPLGTLRRKAIARIPG</sequence>
<proteinExistence type="predicted"/>
<reference evidence="1" key="1">
    <citation type="submission" date="2021-06" db="EMBL/GenBank/DDBJ databases">
        <title>Direct submission.</title>
        <authorList>
            <person name="Lee C.-S."/>
            <person name="Jin L."/>
        </authorList>
    </citation>
    <scope>NUCLEOTIDE SEQUENCE</scope>
    <source>
        <strain evidence="1">Con5</strain>
    </source>
</reference>
<evidence type="ECO:0000313" key="1">
    <source>
        <dbReference type="EMBL" id="QWK91889.1"/>
    </source>
</evidence>
<dbReference type="EMBL" id="CP076361">
    <property type="protein sequence ID" value="QWK91889.1"/>
    <property type="molecule type" value="Genomic_DNA"/>
</dbReference>
<name>A0A975P919_9RHOB</name>